<proteinExistence type="predicted"/>
<dbReference type="PROSITE" id="PS50943">
    <property type="entry name" value="HTH_CROC1"/>
    <property type="match status" value="1"/>
</dbReference>
<dbReference type="Gene3D" id="1.10.260.40">
    <property type="entry name" value="lambda repressor-like DNA-binding domains"/>
    <property type="match status" value="1"/>
</dbReference>
<accession>A0ABP5IW37</accession>
<evidence type="ECO:0000313" key="3">
    <source>
        <dbReference type="EMBL" id="GAA2107527.1"/>
    </source>
</evidence>
<protein>
    <recommendedName>
        <fullName evidence="2">HTH cro/C1-type domain-containing protein</fullName>
    </recommendedName>
</protein>
<sequence>MNGARLRALREDARITIKEFADKAGYTADYVSGIELGKHDTAGMPFARRAAEILGSELGQPVTVDDITDGVIPRRPYGSKKPAAPGTQEGAA</sequence>
<dbReference type="SUPFAM" id="SSF47413">
    <property type="entry name" value="lambda repressor-like DNA-binding domains"/>
    <property type="match status" value="1"/>
</dbReference>
<keyword evidence="4" id="KW-1185">Reference proteome</keyword>
<organism evidence="3 4">
    <name type="scientific">Streptomyces synnematoformans</name>
    <dbReference type="NCBI Taxonomy" id="415721"/>
    <lineage>
        <taxon>Bacteria</taxon>
        <taxon>Bacillati</taxon>
        <taxon>Actinomycetota</taxon>
        <taxon>Actinomycetes</taxon>
        <taxon>Kitasatosporales</taxon>
        <taxon>Streptomycetaceae</taxon>
        <taxon>Streptomyces</taxon>
    </lineage>
</organism>
<dbReference type="CDD" id="cd00093">
    <property type="entry name" value="HTH_XRE"/>
    <property type="match status" value="1"/>
</dbReference>
<feature type="region of interest" description="Disordered" evidence="1">
    <location>
        <begin position="67"/>
        <end position="92"/>
    </location>
</feature>
<evidence type="ECO:0000313" key="4">
    <source>
        <dbReference type="Proteomes" id="UP001500443"/>
    </source>
</evidence>
<comment type="caution">
    <text evidence="3">The sequence shown here is derived from an EMBL/GenBank/DDBJ whole genome shotgun (WGS) entry which is preliminary data.</text>
</comment>
<dbReference type="EMBL" id="BAAAPF010000003">
    <property type="protein sequence ID" value="GAA2107527.1"/>
    <property type="molecule type" value="Genomic_DNA"/>
</dbReference>
<reference evidence="4" key="1">
    <citation type="journal article" date="2019" name="Int. J. Syst. Evol. Microbiol.">
        <title>The Global Catalogue of Microorganisms (GCM) 10K type strain sequencing project: providing services to taxonomists for standard genome sequencing and annotation.</title>
        <authorList>
            <consortium name="The Broad Institute Genomics Platform"/>
            <consortium name="The Broad Institute Genome Sequencing Center for Infectious Disease"/>
            <person name="Wu L."/>
            <person name="Ma J."/>
        </authorList>
    </citation>
    <scope>NUCLEOTIDE SEQUENCE [LARGE SCALE GENOMIC DNA]</scope>
    <source>
        <strain evidence="4">JCM 15481</strain>
    </source>
</reference>
<dbReference type="SMART" id="SM00530">
    <property type="entry name" value="HTH_XRE"/>
    <property type="match status" value="1"/>
</dbReference>
<dbReference type="InterPro" id="IPR010982">
    <property type="entry name" value="Lambda_DNA-bd_dom_sf"/>
</dbReference>
<feature type="domain" description="HTH cro/C1-type" evidence="2">
    <location>
        <begin position="6"/>
        <end position="67"/>
    </location>
</feature>
<dbReference type="InterPro" id="IPR001387">
    <property type="entry name" value="Cro/C1-type_HTH"/>
</dbReference>
<dbReference type="Proteomes" id="UP001500443">
    <property type="component" value="Unassembled WGS sequence"/>
</dbReference>
<evidence type="ECO:0000256" key="1">
    <source>
        <dbReference type="SAM" id="MobiDB-lite"/>
    </source>
</evidence>
<dbReference type="Pfam" id="PF13560">
    <property type="entry name" value="HTH_31"/>
    <property type="match status" value="1"/>
</dbReference>
<evidence type="ECO:0000259" key="2">
    <source>
        <dbReference type="PROSITE" id="PS50943"/>
    </source>
</evidence>
<gene>
    <name evidence="3" type="ORF">GCM10009802_02690</name>
</gene>
<name>A0ABP5IW37_9ACTN</name>